<keyword evidence="3" id="KW-0677">Repeat</keyword>
<evidence type="ECO:0000313" key="9">
    <source>
        <dbReference type="EMBL" id="MDI1491791.1"/>
    </source>
</evidence>
<dbReference type="PANTHER" id="PTHR19848:SF8">
    <property type="entry name" value="F-BOX AND WD REPEAT DOMAIN CONTAINING 7"/>
    <property type="match status" value="1"/>
</dbReference>
<dbReference type="InterPro" id="IPR020472">
    <property type="entry name" value="WD40_PAC1"/>
</dbReference>
<dbReference type="InterPro" id="IPR019775">
    <property type="entry name" value="WD40_repeat_CS"/>
</dbReference>
<name>A0AA43TUA7_9LECA</name>
<feature type="compositionally biased region" description="Low complexity" evidence="7">
    <location>
        <begin position="153"/>
        <end position="168"/>
    </location>
</feature>
<keyword evidence="1" id="KW-0678">Repressor</keyword>
<dbReference type="PROSITE" id="PS00678">
    <property type="entry name" value="WD_REPEATS_1"/>
    <property type="match status" value="3"/>
</dbReference>
<evidence type="ECO:0000256" key="5">
    <source>
        <dbReference type="ARBA" id="ARBA00023163"/>
    </source>
</evidence>
<comment type="caution">
    <text evidence="9">The sequence shown here is derived from an EMBL/GenBank/DDBJ whole genome shotgun (WGS) entry which is preliminary data.</text>
</comment>
<organism evidence="9 10">
    <name type="scientific">Ramalina farinacea</name>
    <dbReference type="NCBI Taxonomy" id="258253"/>
    <lineage>
        <taxon>Eukaryota</taxon>
        <taxon>Fungi</taxon>
        <taxon>Dikarya</taxon>
        <taxon>Ascomycota</taxon>
        <taxon>Pezizomycotina</taxon>
        <taxon>Lecanoromycetes</taxon>
        <taxon>OSLEUM clade</taxon>
        <taxon>Lecanoromycetidae</taxon>
        <taxon>Lecanorales</taxon>
        <taxon>Lecanorineae</taxon>
        <taxon>Ramalinaceae</taxon>
        <taxon>Ramalina</taxon>
    </lineage>
</organism>
<dbReference type="PANTHER" id="PTHR19848">
    <property type="entry name" value="WD40 REPEAT PROTEIN"/>
    <property type="match status" value="1"/>
</dbReference>
<dbReference type="AlphaFoldDB" id="A0AA43TUA7"/>
<keyword evidence="2 6" id="KW-0853">WD repeat</keyword>
<feature type="domain" description="Transcriptional repressor Tup1 N-terminal" evidence="8">
    <location>
        <begin position="14"/>
        <end position="82"/>
    </location>
</feature>
<protein>
    <submittedName>
        <fullName evidence="9">General transcription repressor</fullName>
    </submittedName>
</protein>
<evidence type="ECO:0000256" key="7">
    <source>
        <dbReference type="SAM" id="MobiDB-lite"/>
    </source>
</evidence>
<dbReference type="SUPFAM" id="SSF50978">
    <property type="entry name" value="WD40 repeat-like"/>
    <property type="match status" value="1"/>
</dbReference>
<feature type="repeat" description="WD" evidence="6">
    <location>
        <begin position="508"/>
        <end position="549"/>
    </location>
</feature>
<evidence type="ECO:0000259" key="8">
    <source>
        <dbReference type="Pfam" id="PF08581"/>
    </source>
</evidence>
<feature type="compositionally biased region" description="Pro residues" evidence="7">
    <location>
        <begin position="213"/>
        <end position="235"/>
    </location>
</feature>
<sequence>MYNAHRGMAQPASRLEEYITGIRQEFENATTGASESDQRMQSQMQEMEMVRQKVYDLERNQTLIKQRYEEDIARLRHEIEARGGPSSHLGVSGLPGHGSAHTGPPPPQIGHGPSNLFGGIMANQGGQQPGLAPLPQEQQVNQPQPQPGPPQHQMPQQPQALPQQGPYQGNYAHQSVVNGYGSQNQIASPGAGNPRNNVGPRGHGSTPQQSQPIPYPVTSPPPAPMNRPSPPPPAHYPNVGNMLAELNPDEMRSDQKREGQDWYAVFNPNVRRVLDIELVCNLGHESVVCCVRFSHDGTKVATGCNRSAQIFDVATGNKLTTLQDDSVDKDGDLYIRSVCFSPDGTYLATGAEDKQIRVWDIASRTIRHTFAGHEQDIYSLDFARNGRLIASGSGDHTVRIWDIARGGEALILGIEDGVTTVAISPNGEYVAAGSLDKSVRVWEIETGTVMGRLEGIEGHQDSVYSVAFSPEGDCLVSGSLDKTIKMWQLAPESRGGMMSRGGRCIRTFEGHKDFVLSVALTPDNEWVLSGSKDRGVQFWNPRSGDAQLMLQGHKNSGQ</sequence>
<dbReference type="InterPro" id="IPR001680">
    <property type="entry name" value="WD40_rpt"/>
</dbReference>
<feature type="compositionally biased region" description="Polar residues" evidence="7">
    <location>
        <begin position="171"/>
        <end position="187"/>
    </location>
</feature>
<dbReference type="FunFam" id="2.130.10.10:FF:000111">
    <property type="entry name" value="Transcriptional repressor rco-1"/>
    <property type="match status" value="1"/>
</dbReference>
<evidence type="ECO:0000256" key="1">
    <source>
        <dbReference type="ARBA" id="ARBA00022491"/>
    </source>
</evidence>
<dbReference type="Pfam" id="PF08581">
    <property type="entry name" value="Tup_N"/>
    <property type="match status" value="1"/>
</dbReference>
<dbReference type="PROSITE" id="PS50082">
    <property type="entry name" value="WD_REPEATS_2"/>
    <property type="match status" value="5"/>
</dbReference>
<evidence type="ECO:0000313" key="10">
    <source>
        <dbReference type="Proteomes" id="UP001161017"/>
    </source>
</evidence>
<dbReference type="InterPro" id="IPR015943">
    <property type="entry name" value="WD40/YVTN_repeat-like_dom_sf"/>
</dbReference>
<feature type="repeat" description="WD" evidence="6">
    <location>
        <begin position="335"/>
        <end position="369"/>
    </location>
</feature>
<keyword evidence="10" id="KW-1185">Reference proteome</keyword>
<keyword evidence="4" id="KW-0805">Transcription regulation</keyword>
<keyword evidence="5" id="KW-0804">Transcription</keyword>
<dbReference type="Pfam" id="PF00400">
    <property type="entry name" value="WD40"/>
    <property type="match status" value="6"/>
</dbReference>
<evidence type="ECO:0000256" key="3">
    <source>
        <dbReference type="ARBA" id="ARBA00022737"/>
    </source>
</evidence>
<proteinExistence type="predicted"/>
<gene>
    <name evidence="9" type="primary">TUP1_1</name>
    <name evidence="9" type="ORF">OHK93_003002</name>
</gene>
<feature type="region of interest" description="Disordered" evidence="7">
    <location>
        <begin position="81"/>
        <end position="241"/>
    </location>
</feature>
<evidence type="ECO:0000256" key="4">
    <source>
        <dbReference type="ARBA" id="ARBA00023015"/>
    </source>
</evidence>
<accession>A0AA43TUA7</accession>
<feature type="compositionally biased region" description="Low complexity" evidence="7">
    <location>
        <begin position="133"/>
        <end position="143"/>
    </location>
</feature>
<dbReference type="PRINTS" id="PR00320">
    <property type="entry name" value="GPROTEINBRPT"/>
</dbReference>
<evidence type="ECO:0000256" key="6">
    <source>
        <dbReference type="PROSITE-ProRule" id="PRU00221"/>
    </source>
</evidence>
<dbReference type="CDD" id="cd00200">
    <property type="entry name" value="WD40"/>
    <property type="match status" value="1"/>
</dbReference>
<feature type="repeat" description="WD" evidence="6">
    <location>
        <begin position="456"/>
        <end position="489"/>
    </location>
</feature>
<dbReference type="PROSITE" id="PS50294">
    <property type="entry name" value="WD_REPEATS_REGION"/>
    <property type="match status" value="5"/>
</dbReference>
<feature type="repeat" description="WD" evidence="6">
    <location>
        <begin position="370"/>
        <end position="411"/>
    </location>
</feature>
<dbReference type="EMBL" id="JAPUFD010000015">
    <property type="protein sequence ID" value="MDI1491791.1"/>
    <property type="molecule type" value="Genomic_DNA"/>
</dbReference>
<dbReference type="Gene3D" id="1.20.5.340">
    <property type="match status" value="1"/>
</dbReference>
<dbReference type="SMART" id="SM00320">
    <property type="entry name" value="WD40"/>
    <property type="match status" value="6"/>
</dbReference>
<feature type="repeat" description="WD" evidence="6">
    <location>
        <begin position="411"/>
        <end position="452"/>
    </location>
</feature>
<evidence type="ECO:0000256" key="2">
    <source>
        <dbReference type="ARBA" id="ARBA00022574"/>
    </source>
</evidence>
<dbReference type="Proteomes" id="UP001161017">
    <property type="component" value="Unassembled WGS sequence"/>
</dbReference>
<dbReference type="InterPro" id="IPR036322">
    <property type="entry name" value="WD40_repeat_dom_sf"/>
</dbReference>
<dbReference type="InterPro" id="IPR013890">
    <property type="entry name" value="Tscrpt_rep_Tup1_N"/>
</dbReference>
<reference evidence="9" key="1">
    <citation type="journal article" date="2023" name="Genome Biol. Evol.">
        <title>First Whole Genome Sequence and Flow Cytometry Genome Size Data for the Lichen-Forming Fungus Ramalina farinacea (Ascomycota).</title>
        <authorList>
            <person name="Llewellyn T."/>
            <person name="Mian S."/>
            <person name="Hill R."/>
            <person name="Leitch I.J."/>
            <person name="Gaya E."/>
        </authorList>
    </citation>
    <scope>NUCLEOTIDE SEQUENCE</scope>
    <source>
        <strain evidence="9">LIQ254RAFAR</strain>
    </source>
</reference>
<dbReference type="Gene3D" id="2.130.10.10">
    <property type="entry name" value="YVTN repeat-like/Quinoprotein amine dehydrogenase"/>
    <property type="match status" value="1"/>
</dbReference>